<organism evidence="2 3">
    <name type="scientific">Batillaria attramentaria</name>
    <dbReference type="NCBI Taxonomy" id="370345"/>
    <lineage>
        <taxon>Eukaryota</taxon>
        <taxon>Metazoa</taxon>
        <taxon>Spiralia</taxon>
        <taxon>Lophotrochozoa</taxon>
        <taxon>Mollusca</taxon>
        <taxon>Gastropoda</taxon>
        <taxon>Caenogastropoda</taxon>
        <taxon>Sorbeoconcha</taxon>
        <taxon>Cerithioidea</taxon>
        <taxon>Batillariidae</taxon>
        <taxon>Batillaria</taxon>
    </lineage>
</organism>
<comment type="caution">
    <text evidence="2">The sequence shown here is derived from an EMBL/GenBank/DDBJ whole genome shotgun (WGS) entry which is preliminary data.</text>
</comment>
<reference evidence="2 3" key="1">
    <citation type="journal article" date="2023" name="Sci. Data">
        <title>Genome assembly of the Korean intertidal mud-creeper Batillaria attramentaria.</title>
        <authorList>
            <person name="Patra A.K."/>
            <person name="Ho P.T."/>
            <person name="Jun S."/>
            <person name="Lee S.J."/>
            <person name="Kim Y."/>
            <person name="Won Y.J."/>
        </authorList>
    </citation>
    <scope>NUCLEOTIDE SEQUENCE [LARGE SCALE GENOMIC DNA]</scope>
    <source>
        <strain evidence="2">Wonlab-2016</strain>
    </source>
</reference>
<sequence>MASACKLKWVPETLYNTAVSVAAVAYKKHRKEFKTLPEDVQFDIYYKMYDKCMLKPLALEFSDLDVFVRVLRVNDKRTLLHHCFQALMDKDIRMSEILAKAFVSQMTPQCISDQANRIRTLNMGLALGGFLSEAGWFDDSERVYQACLDAVRGDRSEAGLCRSMEYCVRLLHVQNANCKYQAAKQTCAEAFSIVEDLAQRGISINRAILYSEQCALLFAQSLYDEAFKACSRALMELNGSVNTRTVIDVLRQCAKACVVKREFKKAEVLIKLAVHQAREHFGAHHPKYSDALLDYGFYLLNVDAITSAVQVYQMALDIRISVFGGNNLFVAIAYEDLAYASYVFEYSSGKFDGARDQANKSIKVLCHILPQDHLLLSSSKRVKALILEEVAIDSHDKKEEEKLLSEAQELHLQSLELAKKAFGENNVQTAKHYGNLGRLYQSMHRFEEAEEMHLKAIDIKERLLGPDDYEVALSVGHLASLYNYDMNKFEEAEKLYLRSINIGKALFGEAYSGLEYDYRGLLRLVPEYGRSRTGHALQ</sequence>
<dbReference type="InterPro" id="IPR042476">
    <property type="entry name" value="APPBP2"/>
</dbReference>
<accession>A0ABD0J5C5</accession>
<dbReference type="Gene3D" id="1.25.40.10">
    <property type="entry name" value="Tetratricopeptide repeat domain"/>
    <property type="match status" value="2"/>
</dbReference>
<dbReference type="PANTHER" id="PTHR46575:SF1">
    <property type="entry name" value="AMYLOID PROTEIN-BINDING PROTEIN 2"/>
    <property type="match status" value="1"/>
</dbReference>
<evidence type="ECO:0000313" key="3">
    <source>
        <dbReference type="Proteomes" id="UP001519460"/>
    </source>
</evidence>
<dbReference type="PANTHER" id="PTHR46575">
    <property type="entry name" value="AMYLOID PROTEIN-BINDING PROTEIN 2"/>
    <property type="match status" value="1"/>
</dbReference>
<keyword evidence="1" id="KW-0802">TPR repeat</keyword>
<evidence type="ECO:0000313" key="2">
    <source>
        <dbReference type="EMBL" id="KAK7459432.1"/>
    </source>
</evidence>
<dbReference type="InterPro" id="IPR011990">
    <property type="entry name" value="TPR-like_helical_dom_sf"/>
</dbReference>
<dbReference type="InterPro" id="IPR019734">
    <property type="entry name" value="TPR_rpt"/>
</dbReference>
<feature type="repeat" description="TPR" evidence="1">
    <location>
        <begin position="430"/>
        <end position="463"/>
    </location>
</feature>
<keyword evidence="3" id="KW-1185">Reference proteome</keyword>
<dbReference type="Pfam" id="PF13424">
    <property type="entry name" value="TPR_12"/>
    <property type="match status" value="1"/>
</dbReference>
<dbReference type="PROSITE" id="PS50005">
    <property type="entry name" value="TPR"/>
    <property type="match status" value="1"/>
</dbReference>
<dbReference type="Proteomes" id="UP001519460">
    <property type="component" value="Unassembled WGS sequence"/>
</dbReference>
<gene>
    <name evidence="2" type="ORF">BaRGS_00039000</name>
</gene>
<evidence type="ECO:0008006" key="4">
    <source>
        <dbReference type="Google" id="ProtNLM"/>
    </source>
</evidence>
<protein>
    <recommendedName>
        <fullName evidence="4">Amyloid protein-binding protein 2</fullName>
    </recommendedName>
</protein>
<evidence type="ECO:0000256" key="1">
    <source>
        <dbReference type="PROSITE-ProRule" id="PRU00339"/>
    </source>
</evidence>
<dbReference type="EMBL" id="JACVVK020000658">
    <property type="protein sequence ID" value="KAK7459432.1"/>
    <property type="molecule type" value="Genomic_DNA"/>
</dbReference>
<dbReference type="SMART" id="SM00028">
    <property type="entry name" value="TPR"/>
    <property type="match status" value="4"/>
</dbReference>
<name>A0ABD0J5C5_9CAEN</name>
<proteinExistence type="predicted"/>
<dbReference type="AlphaFoldDB" id="A0ABD0J5C5"/>
<dbReference type="Pfam" id="PF13374">
    <property type="entry name" value="TPR_10"/>
    <property type="match status" value="1"/>
</dbReference>
<dbReference type="SUPFAM" id="SSF48452">
    <property type="entry name" value="TPR-like"/>
    <property type="match status" value="2"/>
</dbReference>